<feature type="region of interest" description="Disordered" evidence="1">
    <location>
        <begin position="1"/>
        <end position="21"/>
    </location>
</feature>
<evidence type="ECO:0000256" key="1">
    <source>
        <dbReference type="SAM" id="MobiDB-lite"/>
    </source>
</evidence>
<protein>
    <submittedName>
        <fullName evidence="2">Uncharacterized protein</fullName>
    </submittedName>
</protein>
<dbReference type="AlphaFoldDB" id="A0AAN6JNQ1"/>
<evidence type="ECO:0000313" key="2">
    <source>
        <dbReference type="EMBL" id="KAK0542343.1"/>
    </source>
</evidence>
<feature type="non-terminal residue" evidence="2">
    <location>
        <position position="1"/>
    </location>
</feature>
<organism evidence="2 3">
    <name type="scientific">Tilletia horrida</name>
    <dbReference type="NCBI Taxonomy" id="155126"/>
    <lineage>
        <taxon>Eukaryota</taxon>
        <taxon>Fungi</taxon>
        <taxon>Dikarya</taxon>
        <taxon>Basidiomycota</taxon>
        <taxon>Ustilaginomycotina</taxon>
        <taxon>Exobasidiomycetes</taxon>
        <taxon>Tilletiales</taxon>
        <taxon>Tilletiaceae</taxon>
        <taxon>Tilletia</taxon>
    </lineage>
</organism>
<proteinExistence type="predicted"/>
<sequence length="153" mass="17293">AAEDAKQNEAKDKDAAHERQVDDYDKVLREYKELKEEHARLQHAKSLADKALIEEKDRHERDTADMKIRNDAALRSLEEDLKAAEQNARRGDMGAMIYEVLFNSASWSFLMHKSGHALTFGTGDGKAVLKPPAQNWKQRVRCGANMSTALEAQ</sequence>
<comment type="caution">
    <text evidence="2">The sequence shown here is derived from an EMBL/GenBank/DDBJ whole genome shotgun (WGS) entry which is preliminary data.</text>
</comment>
<keyword evidence="3" id="KW-1185">Reference proteome</keyword>
<reference evidence="2" key="1">
    <citation type="journal article" date="2023" name="PhytoFront">
        <title>Draft Genome Resources of Seven Strains of Tilletia horrida, Causal Agent of Kernel Smut of Rice.</title>
        <authorList>
            <person name="Khanal S."/>
            <person name="Antony Babu S."/>
            <person name="Zhou X.G."/>
        </authorList>
    </citation>
    <scope>NUCLEOTIDE SEQUENCE</scope>
    <source>
        <strain evidence="2">TX6</strain>
    </source>
</reference>
<dbReference type="Proteomes" id="UP001176517">
    <property type="component" value="Unassembled WGS sequence"/>
</dbReference>
<evidence type="ECO:0000313" key="3">
    <source>
        <dbReference type="Proteomes" id="UP001176517"/>
    </source>
</evidence>
<accession>A0AAN6JNQ1</accession>
<dbReference type="EMBL" id="JAPDMZ010000548">
    <property type="protein sequence ID" value="KAK0542343.1"/>
    <property type="molecule type" value="Genomic_DNA"/>
</dbReference>
<name>A0AAN6JNQ1_9BASI</name>
<gene>
    <name evidence="2" type="ORF">OC846_006765</name>
</gene>